<reference evidence="2" key="1">
    <citation type="journal article" date="2015" name="Nature">
        <title>Complex archaea that bridge the gap between prokaryotes and eukaryotes.</title>
        <authorList>
            <person name="Spang A."/>
            <person name="Saw J.H."/>
            <person name="Jorgensen S.L."/>
            <person name="Zaremba-Niedzwiedzka K."/>
            <person name="Martijn J."/>
            <person name="Lind A.E."/>
            <person name="van Eijk R."/>
            <person name="Schleper C."/>
            <person name="Guy L."/>
            <person name="Ettema T.J."/>
        </authorList>
    </citation>
    <scope>NUCLEOTIDE SEQUENCE</scope>
</reference>
<protein>
    <submittedName>
        <fullName evidence="2">Uncharacterized protein</fullName>
    </submittedName>
</protein>
<organism evidence="2">
    <name type="scientific">marine sediment metagenome</name>
    <dbReference type="NCBI Taxonomy" id="412755"/>
    <lineage>
        <taxon>unclassified sequences</taxon>
        <taxon>metagenomes</taxon>
        <taxon>ecological metagenomes</taxon>
    </lineage>
</organism>
<accession>A0A0F9PAA4</accession>
<proteinExistence type="predicted"/>
<feature type="region of interest" description="Disordered" evidence="1">
    <location>
        <begin position="1"/>
        <end position="22"/>
    </location>
</feature>
<name>A0A0F9PAA4_9ZZZZ</name>
<evidence type="ECO:0000256" key="1">
    <source>
        <dbReference type="SAM" id="MobiDB-lite"/>
    </source>
</evidence>
<gene>
    <name evidence="2" type="ORF">LCGC14_1240370</name>
</gene>
<dbReference type="AlphaFoldDB" id="A0A0F9PAA4"/>
<comment type="caution">
    <text evidence="2">The sequence shown here is derived from an EMBL/GenBank/DDBJ whole genome shotgun (WGS) entry which is preliminary data.</text>
</comment>
<dbReference type="EMBL" id="LAZR01006693">
    <property type="protein sequence ID" value="KKM90277.1"/>
    <property type="molecule type" value="Genomic_DNA"/>
</dbReference>
<sequence length="53" mass="5828">MINRGMRLGSLPPPPGGSWRPVPTWEEMCHVVGLATEEEGRLWVGAVDEESLP</sequence>
<evidence type="ECO:0000313" key="2">
    <source>
        <dbReference type="EMBL" id="KKM90277.1"/>
    </source>
</evidence>